<feature type="region of interest" description="Disordered" evidence="5">
    <location>
        <begin position="114"/>
        <end position="165"/>
    </location>
</feature>
<evidence type="ECO:0000256" key="3">
    <source>
        <dbReference type="ARBA" id="ARBA00023125"/>
    </source>
</evidence>
<evidence type="ECO:0000256" key="4">
    <source>
        <dbReference type="ARBA" id="ARBA00023163"/>
    </source>
</evidence>
<dbReference type="STRING" id="1122192.SAMN02745673_00846"/>
<feature type="domain" description="HTH merR-type" evidence="6">
    <location>
        <begin position="1"/>
        <end position="68"/>
    </location>
</feature>
<dbReference type="InterPro" id="IPR009061">
    <property type="entry name" value="DNA-bd_dom_put_sf"/>
</dbReference>
<dbReference type="GO" id="GO:0003700">
    <property type="term" value="F:DNA-binding transcription factor activity"/>
    <property type="evidence" value="ECO:0007669"/>
    <property type="project" value="InterPro"/>
</dbReference>
<keyword evidence="2" id="KW-0805">Transcription regulation</keyword>
<sequence length="165" mass="18364">MRIGELAARTGVSTRALRYYEQQGLLRSRRRANGYREYDSTAVLRVGNIRSLLASGLTSEDIRELADCLDRDLGHEPECAEAIALFEQRLRHVRGRLDELTDVHARLEEHLGDMRARIRHQAPSPPASTRTREEETTGEGSPLPARARSAGDTGSLGDEFGRAQA</sequence>
<keyword evidence="8" id="KW-1185">Reference proteome</keyword>
<dbReference type="Pfam" id="PF13411">
    <property type="entry name" value="MerR_1"/>
    <property type="match status" value="1"/>
</dbReference>
<evidence type="ECO:0000259" key="6">
    <source>
        <dbReference type="PROSITE" id="PS50937"/>
    </source>
</evidence>
<keyword evidence="1" id="KW-0678">Repressor</keyword>
<name>A0A1T4LWA1_9ACTN</name>
<evidence type="ECO:0000256" key="2">
    <source>
        <dbReference type="ARBA" id="ARBA00023015"/>
    </source>
</evidence>
<dbReference type="PROSITE" id="PS00552">
    <property type="entry name" value="HTH_MERR_1"/>
    <property type="match status" value="1"/>
</dbReference>
<keyword evidence="4" id="KW-0804">Transcription</keyword>
<dbReference type="InterPro" id="IPR047057">
    <property type="entry name" value="MerR_fam"/>
</dbReference>
<evidence type="ECO:0000256" key="5">
    <source>
        <dbReference type="SAM" id="MobiDB-lite"/>
    </source>
</evidence>
<dbReference type="SUPFAM" id="SSF46955">
    <property type="entry name" value="Putative DNA-binding domain"/>
    <property type="match status" value="1"/>
</dbReference>
<dbReference type="SMART" id="SM00422">
    <property type="entry name" value="HTH_MERR"/>
    <property type="match status" value="1"/>
</dbReference>
<gene>
    <name evidence="7" type="ORF">SAMN02745673_00846</name>
</gene>
<dbReference type="PANTHER" id="PTHR30204:SF69">
    <property type="entry name" value="MERR-FAMILY TRANSCRIPTIONAL REGULATOR"/>
    <property type="match status" value="1"/>
</dbReference>
<dbReference type="OrthoDB" id="5296483at2"/>
<keyword evidence="3 7" id="KW-0238">DNA-binding</keyword>
<dbReference type="PRINTS" id="PR00040">
    <property type="entry name" value="HTHMERR"/>
</dbReference>
<dbReference type="Gene3D" id="1.10.1660.10">
    <property type="match status" value="1"/>
</dbReference>
<accession>A0A1T4LWA1</accession>
<organism evidence="7 8">
    <name type="scientific">Marinactinospora thermotolerans DSM 45154</name>
    <dbReference type="NCBI Taxonomy" id="1122192"/>
    <lineage>
        <taxon>Bacteria</taxon>
        <taxon>Bacillati</taxon>
        <taxon>Actinomycetota</taxon>
        <taxon>Actinomycetes</taxon>
        <taxon>Streptosporangiales</taxon>
        <taxon>Nocardiopsidaceae</taxon>
        <taxon>Marinactinospora</taxon>
    </lineage>
</organism>
<dbReference type="PROSITE" id="PS50937">
    <property type="entry name" value="HTH_MERR_2"/>
    <property type="match status" value="1"/>
</dbReference>
<proteinExistence type="predicted"/>
<dbReference type="EMBL" id="FUWS01000002">
    <property type="protein sequence ID" value="SJZ58911.1"/>
    <property type="molecule type" value="Genomic_DNA"/>
</dbReference>
<dbReference type="PANTHER" id="PTHR30204">
    <property type="entry name" value="REDOX-CYCLING DRUG-SENSING TRANSCRIPTIONAL ACTIVATOR SOXR"/>
    <property type="match status" value="1"/>
</dbReference>
<protein>
    <submittedName>
        <fullName evidence="7">DNA-binding transcriptional regulator, MerR family</fullName>
    </submittedName>
</protein>
<evidence type="ECO:0000256" key="1">
    <source>
        <dbReference type="ARBA" id="ARBA00022491"/>
    </source>
</evidence>
<evidence type="ECO:0000313" key="7">
    <source>
        <dbReference type="EMBL" id="SJZ58911.1"/>
    </source>
</evidence>
<dbReference type="CDD" id="cd01282">
    <property type="entry name" value="HTH_MerR-like_sg3"/>
    <property type="match status" value="1"/>
</dbReference>
<evidence type="ECO:0000313" key="8">
    <source>
        <dbReference type="Proteomes" id="UP000190637"/>
    </source>
</evidence>
<dbReference type="Proteomes" id="UP000190637">
    <property type="component" value="Unassembled WGS sequence"/>
</dbReference>
<dbReference type="GO" id="GO:0003677">
    <property type="term" value="F:DNA binding"/>
    <property type="evidence" value="ECO:0007669"/>
    <property type="project" value="UniProtKB-KW"/>
</dbReference>
<reference evidence="7 8" key="1">
    <citation type="submission" date="2017-02" db="EMBL/GenBank/DDBJ databases">
        <authorList>
            <person name="Peterson S.W."/>
        </authorList>
    </citation>
    <scope>NUCLEOTIDE SEQUENCE [LARGE SCALE GENOMIC DNA]</scope>
    <source>
        <strain evidence="7 8">DSM 45154</strain>
    </source>
</reference>
<dbReference type="AlphaFoldDB" id="A0A1T4LWA1"/>
<dbReference type="InterPro" id="IPR000551">
    <property type="entry name" value="MerR-type_HTH_dom"/>
</dbReference>